<evidence type="ECO:0000256" key="2">
    <source>
        <dbReference type="ARBA" id="ARBA00004141"/>
    </source>
</evidence>
<dbReference type="Pfam" id="PF00512">
    <property type="entry name" value="HisKA"/>
    <property type="match status" value="1"/>
</dbReference>
<keyword evidence="8" id="KW-0418">Kinase</keyword>
<organism evidence="15 16">
    <name type="scientific">Pseudoduganella ginsengisoli</name>
    <dbReference type="NCBI Taxonomy" id="1462440"/>
    <lineage>
        <taxon>Bacteria</taxon>
        <taxon>Pseudomonadati</taxon>
        <taxon>Pseudomonadota</taxon>
        <taxon>Betaproteobacteria</taxon>
        <taxon>Burkholderiales</taxon>
        <taxon>Oxalobacteraceae</taxon>
        <taxon>Telluria group</taxon>
        <taxon>Pseudoduganella</taxon>
    </lineage>
</organism>
<comment type="caution">
    <text evidence="15">The sequence shown here is derived from an EMBL/GenBank/DDBJ whole genome shotgun (WGS) entry which is preliminary data.</text>
</comment>
<keyword evidence="4" id="KW-0597">Phosphoprotein</keyword>
<dbReference type="SUPFAM" id="SSF55781">
    <property type="entry name" value="GAF domain-like"/>
    <property type="match status" value="1"/>
</dbReference>
<dbReference type="Gene3D" id="1.20.120.620">
    <property type="entry name" value="Backbone structure of the membrane domain of e. Coli histidine kinase receptor kdpd"/>
    <property type="match status" value="1"/>
</dbReference>
<dbReference type="CDD" id="cd00082">
    <property type="entry name" value="HisKA"/>
    <property type="match status" value="1"/>
</dbReference>
<dbReference type="OrthoDB" id="9806130at2"/>
<dbReference type="PROSITE" id="PS50109">
    <property type="entry name" value="HIS_KIN"/>
    <property type="match status" value="1"/>
</dbReference>
<evidence type="ECO:0000256" key="4">
    <source>
        <dbReference type="ARBA" id="ARBA00022553"/>
    </source>
</evidence>
<dbReference type="EMBL" id="WNLA01000012">
    <property type="protein sequence ID" value="MTW03995.1"/>
    <property type="molecule type" value="Genomic_DNA"/>
</dbReference>
<keyword evidence="10 13" id="KW-1133">Transmembrane helix</keyword>
<dbReference type="Gene3D" id="3.30.450.40">
    <property type="match status" value="1"/>
</dbReference>
<dbReference type="SUPFAM" id="SSF55874">
    <property type="entry name" value="ATPase domain of HSP90 chaperone/DNA topoisomerase II/histidine kinase"/>
    <property type="match status" value="1"/>
</dbReference>
<evidence type="ECO:0000256" key="5">
    <source>
        <dbReference type="ARBA" id="ARBA00022679"/>
    </source>
</evidence>
<keyword evidence="7" id="KW-0547">Nucleotide-binding</keyword>
<accession>A0A6L6Q313</accession>
<dbReference type="GO" id="GO:0000155">
    <property type="term" value="F:phosphorelay sensor kinase activity"/>
    <property type="evidence" value="ECO:0007669"/>
    <property type="project" value="InterPro"/>
</dbReference>
<dbReference type="InterPro" id="IPR036890">
    <property type="entry name" value="HATPase_C_sf"/>
</dbReference>
<dbReference type="Pfam" id="PF13493">
    <property type="entry name" value="DUF4118"/>
    <property type="match status" value="1"/>
</dbReference>
<keyword evidence="5" id="KW-0808">Transferase</keyword>
<evidence type="ECO:0000256" key="12">
    <source>
        <dbReference type="ARBA" id="ARBA00023136"/>
    </source>
</evidence>
<evidence type="ECO:0000259" key="14">
    <source>
        <dbReference type="PROSITE" id="PS50109"/>
    </source>
</evidence>
<dbReference type="RefSeq" id="WP_155440342.1">
    <property type="nucleotide sequence ID" value="NZ_WNLA01000012.1"/>
</dbReference>
<evidence type="ECO:0000256" key="1">
    <source>
        <dbReference type="ARBA" id="ARBA00000085"/>
    </source>
</evidence>
<feature type="transmembrane region" description="Helical" evidence="13">
    <location>
        <begin position="33"/>
        <end position="51"/>
    </location>
</feature>
<protein>
    <recommendedName>
        <fullName evidence="3">histidine kinase</fullName>
        <ecNumber evidence="3">2.7.13.3</ecNumber>
    </recommendedName>
</protein>
<dbReference type="PANTHER" id="PTHR45569:SF1">
    <property type="entry name" value="SENSOR PROTEIN KDPD"/>
    <property type="match status" value="1"/>
</dbReference>
<keyword evidence="9" id="KW-0067">ATP-binding</keyword>
<keyword evidence="16" id="KW-1185">Reference proteome</keyword>
<dbReference type="Proteomes" id="UP000484015">
    <property type="component" value="Unassembled WGS sequence"/>
</dbReference>
<evidence type="ECO:0000313" key="15">
    <source>
        <dbReference type="EMBL" id="MTW03995.1"/>
    </source>
</evidence>
<evidence type="ECO:0000256" key="8">
    <source>
        <dbReference type="ARBA" id="ARBA00022777"/>
    </source>
</evidence>
<dbReference type="InterPro" id="IPR038318">
    <property type="entry name" value="KdpD_sf"/>
</dbReference>
<keyword evidence="12 13" id="KW-0472">Membrane</keyword>
<dbReference type="SUPFAM" id="SSF47384">
    <property type="entry name" value="Homodimeric domain of signal transducing histidine kinase"/>
    <property type="match status" value="1"/>
</dbReference>
<dbReference type="EC" id="2.7.13.3" evidence="3"/>
<dbReference type="GO" id="GO:0005886">
    <property type="term" value="C:plasma membrane"/>
    <property type="evidence" value="ECO:0007669"/>
    <property type="project" value="TreeGrafter"/>
</dbReference>
<feature type="domain" description="Histidine kinase" evidence="14">
    <location>
        <begin position="275"/>
        <end position="481"/>
    </location>
</feature>
<evidence type="ECO:0000256" key="13">
    <source>
        <dbReference type="SAM" id="Phobius"/>
    </source>
</evidence>
<dbReference type="CDD" id="cd00075">
    <property type="entry name" value="HATPase"/>
    <property type="match status" value="1"/>
</dbReference>
<feature type="transmembrane region" description="Helical" evidence="13">
    <location>
        <begin position="58"/>
        <end position="75"/>
    </location>
</feature>
<keyword evidence="11" id="KW-0902">Two-component regulatory system</keyword>
<evidence type="ECO:0000313" key="16">
    <source>
        <dbReference type="Proteomes" id="UP000484015"/>
    </source>
</evidence>
<comment type="catalytic activity">
    <reaction evidence="1">
        <text>ATP + protein L-histidine = ADP + protein N-phospho-L-histidine.</text>
        <dbReference type="EC" id="2.7.13.3"/>
    </reaction>
</comment>
<dbReference type="AlphaFoldDB" id="A0A6L6Q313"/>
<dbReference type="InterPro" id="IPR052023">
    <property type="entry name" value="Histidine_kinase_KdpD"/>
</dbReference>
<evidence type="ECO:0000256" key="10">
    <source>
        <dbReference type="ARBA" id="ARBA00022989"/>
    </source>
</evidence>
<sequence>MKLEPAGLFRSTLIALVVCSVATLAVAPFRGTLLDANLALYYLLIVVWLTVKAGSRAGFAGSVLAVLFFDVFLVPPYDSLTVHDPQHVLTFAMLLAVALLTSRLVNSLRTQTARAETREQWSESLRAMGEALLSAQDAEGVRRIGEQFVGAIFDAKTWILPPDFASGADTDPRLTVGMRKIAGAMLRQGRGAAQASVTSAGVAYFPLQARGRIAGVMLLALTGKVARLDEAQEQWLQTASVQLALALDRVHSIDMASRARLAEKNERFRNSILSSISHDIRTPLTTVVGLAEQLAAEGGSVGTAARLHRAALRMDATVTNLLDIARFSQHGIVLNDDWASIDEVIGSAIQSLRGEAAGLAIDSAMLGGLALVKFDALLVEKVLCNLIGNAVRHAHGATRIAVRARFRRRSLQVSVIDNGCGISHPLSIANVMAPDGDRPRDHGGLGLSICQAICEAHGGRLRIFGRPGKGCCATFTIPINESMPLDYAD</sequence>
<evidence type="ECO:0000256" key="9">
    <source>
        <dbReference type="ARBA" id="ARBA00022840"/>
    </source>
</evidence>
<evidence type="ECO:0000256" key="3">
    <source>
        <dbReference type="ARBA" id="ARBA00012438"/>
    </source>
</evidence>
<feature type="transmembrane region" description="Helical" evidence="13">
    <location>
        <begin position="7"/>
        <end position="27"/>
    </location>
</feature>
<dbReference type="GO" id="GO:0005524">
    <property type="term" value="F:ATP binding"/>
    <property type="evidence" value="ECO:0007669"/>
    <property type="project" value="UniProtKB-KW"/>
</dbReference>
<evidence type="ECO:0000256" key="11">
    <source>
        <dbReference type="ARBA" id="ARBA00023012"/>
    </source>
</evidence>
<reference evidence="15 16" key="1">
    <citation type="submission" date="2019-11" db="EMBL/GenBank/DDBJ databases">
        <title>Type strains purchased from KCTC, JCM and DSMZ.</title>
        <authorList>
            <person name="Lu H."/>
        </authorList>
    </citation>
    <scope>NUCLEOTIDE SEQUENCE [LARGE SCALE GENOMIC DNA]</scope>
    <source>
        <strain evidence="15 16">KCTC 42409</strain>
    </source>
</reference>
<dbReference type="Gene3D" id="1.10.287.130">
    <property type="match status" value="1"/>
</dbReference>
<name>A0A6L6Q313_9BURK</name>
<dbReference type="InterPro" id="IPR003594">
    <property type="entry name" value="HATPase_dom"/>
</dbReference>
<dbReference type="InterPro" id="IPR003661">
    <property type="entry name" value="HisK_dim/P_dom"/>
</dbReference>
<dbReference type="InterPro" id="IPR005467">
    <property type="entry name" value="His_kinase_dom"/>
</dbReference>
<dbReference type="SMART" id="SM00387">
    <property type="entry name" value="HATPase_c"/>
    <property type="match status" value="1"/>
</dbReference>
<dbReference type="SMART" id="SM00388">
    <property type="entry name" value="HisKA"/>
    <property type="match status" value="1"/>
</dbReference>
<keyword evidence="6 13" id="KW-0812">Transmembrane</keyword>
<gene>
    <name evidence="15" type="ORF">GM668_18095</name>
</gene>
<dbReference type="PANTHER" id="PTHR45569">
    <property type="entry name" value="SENSOR PROTEIN KDPD"/>
    <property type="match status" value="1"/>
</dbReference>
<dbReference type="Pfam" id="PF02518">
    <property type="entry name" value="HATPase_c"/>
    <property type="match status" value="1"/>
</dbReference>
<feature type="transmembrane region" description="Helical" evidence="13">
    <location>
        <begin position="87"/>
        <end position="105"/>
    </location>
</feature>
<dbReference type="PRINTS" id="PR00344">
    <property type="entry name" value="BCTRLSENSOR"/>
</dbReference>
<dbReference type="InterPro" id="IPR036097">
    <property type="entry name" value="HisK_dim/P_sf"/>
</dbReference>
<dbReference type="InterPro" id="IPR025201">
    <property type="entry name" value="KdpD_TM"/>
</dbReference>
<proteinExistence type="predicted"/>
<evidence type="ECO:0000256" key="7">
    <source>
        <dbReference type="ARBA" id="ARBA00022741"/>
    </source>
</evidence>
<dbReference type="InterPro" id="IPR004358">
    <property type="entry name" value="Sig_transdc_His_kin-like_C"/>
</dbReference>
<comment type="subcellular location">
    <subcellularLocation>
        <location evidence="2">Membrane</location>
        <topology evidence="2">Multi-pass membrane protein</topology>
    </subcellularLocation>
</comment>
<dbReference type="InterPro" id="IPR029016">
    <property type="entry name" value="GAF-like_dom_sf"/>
</dbReference>
<evidence type="ECO:0000256" key="6">
    <source>
        <dbReference type="ARBA" id="ARBA00022692"/>
    </source>
</evidence>
<dbReference type="Gene3D" id="3.30.565.10">
    <property type="entry name" value="Histidine kinase-like ATPase, C-terminal domain"/>
    <property type="match status" value="1"/>
</dbReference>